<dbReference type="InterPro" id="IPR003180">
    <property type="entry name" value="MPG"/>
</dbReference>
<keyword evidence="4 5" id="KW-0234">DNA repair</keyword>
<evidence type="ECO:0000256" key="4">
    <source>
        <dbReference type="ARBA" id="ARBA00023204"/>
    </source>
</evidence>
<accession>M5UHR3</accession>
<dbReference type="Pfam" id="PF02245">
    <property type="entry name" value="Pur_DNA_glyco"/>
    <property type="match status" value="1"/>
</dbReference>
<dbReference type="GO" id="GO:0003905">
    <property type="term" value="F:alkylbase DNA N-glycosylase activity"/>
    <property type="evidence" value="ECO:0007669"/>
    <property type="project" value="InterPro"/>
</dbReference>
<dbReference type="GO" id="GO:0006284">
    <property type="term" value="P:base-excision repair"/>
    <property type="evidence" value="ECO:0007669"/>
    <property type="project" value="InterPro"/>
</dbReference>
<dbReference type="EC" id="3.2.2.-" evidence="5"/>
<dbReference type="EMBL" id="ANOH01000208">
    <property type="protein sequence ID" value="EMI55568.1"/>
    <property type="molecule type" value="Genomic_DNA"/>
</dbReference>
<dbReference type="FunFam" id="3.10.300.10:FF:000001">
    <property type="entry name" value="Putative 3-methyladenine DNA glycosylase"/>
    <property type="match status" value="1"/>
</dbReference>
<evidence type="ECO:0000256" key="5">
    <source>
        <dbReference type="HAMAP-Rule" id="MF_00527"/>
    </source>
</evidence>
<comment type="similarity">
    <text evidence="1 5">Belongs to the DNA glycosylase MPG family.</text>
</comment>
<dbReference type="PANTHER" id="PTHR10429">
    <property type="entry name" value="DNA-3-METHYLADENINE GLYCOSYLASE"/>
    <property type="match status" value="1"/>
</dbReference>
<evidence type="ECO:0000256" key="1">
    <source>
        <dbReference type="ARBA" id="ARBA00009232"/>
    </source>
</evidence>
<name>M5UHR3_9BACT</name>
<evidence type="ECO:0000313" key="6">
    <source>
        <dbReference type="EMBL" id="EMI55568.1"/>
    </source>
</evidence>
<dbReference type="AlphaFoldDB" id="M5UHR3"/>
<dbReference type="Proteomes" id="UP000011885">
    <property type="component" value="Unassembled WGS sequence"/>
</dbReference>
<dbReference type="PATRIC" id="fig|1263870.3.peg.3163"/>
<sequence length="208" mass="22765">MGRSFFRRDPATVARELLGCAMLHCCDGEWLGGWIVETEAYLAEGDPACHAARGRGRSNASMFEPAGTLYVYPIHAKHCVNLVTENAGVGSAVLIRAIEPVWGIDAMMQNRNVSDLRRVTSGPGMICSAMGIDRASDAMDVTRADDWLLTGGHQVADRVTQTPRIGVSRAADLRLRFFVDGNRFVSGLAREHTRPRRDVLGPDKDPSR</sequence>
<dbReference type="SUPFAM" id="SSF50486">
    <property type="entry name" value="FMT C-terminal domain-like"/>
    <property type="match status" value="1"/>
</dbReference>
<comment type="caution">
    <text evidence="6">The sequence shown here is derived from an EMBL/GenBank/DDBJ whole genome shotgun (WGS) entry which is preliminary data.</text>
</comment>
<keyword evidence="6" id="KW-0326">Glycosidase</keyword>
<dbReference type="InterPro" id="IPR011034">
    <property type="entry name" value="Formyl_transferase-like_C_sf"/>
</dbReference>
<keyword evidence="2 5" id="KW-0227">DNA damage</keyword>
<dbReference type="HAMAP" id="MF_00527">
    <property type="entry name" value="3MGH"/>
    <property type="match status" value="1"/>
</dbReference>
<gene>
    <name evidence="6" type="ORF">RSSM_02975</name>
</gene>
<dbReference type="NCBIfam" id="TIGR00567">
    <property type="entry name" value="3mg"/>
    <property type="match status" value="1"/>
</dbReference>
<evidence type="ECO:0000256" key="3">
    <source>
        <dbReference type="ARBA" id="ARBA00022801"/>
    </source>
</evidence>
<dbReference type="Gene3D" id="3.10.300.10">
    <property type="entry name" value="Methylpurine-DNA glycosylase (MPG)"/>
    <property type="match status" value="1"/>
</dbReference>
<dbReference type="PANTHER" id="PTHR10429:SF0">
    <property type="entry name" value="DNA-3-METHYLADENINE GLYCOSYLASE"/>
    <property type="match status" value="1"/>
</dbReference>
<keyword evidence="7" id="KW-1185">Reference proteome</keyword>
<protein>
    <recommendedName>
        <fullName evidence="5">Putative 3-methyladenine DNA glycosylase</fullName>
        <ecNumber evidence="5">3.2.2.-</ecNumber>
    </recommendedName>
</protein>
<dbReference type="CDD" id="cd00540">
    <property type="entry name" value="AAG"/>
    <property type="match status" value="1"/>
</dbReference>
<evidence type="ECO:0000256" key="2">
    <source>
        <dbReference type="ARBA" id="ARBA00022763"/>
    </source>
</evidence>
<dbReference type="GO" id="GO:0003677">
    <property type="term" value="F:DNA binding"/>
    <property type="evidence" value="ECO:0007669"/>
    <property type="project" value="InterPro"/>
</dbReference>
<proteinExistence type="inferred from homology"/>
<evidence type="ECO:0000313" key="7">
    <source>
        <dbReference type="Proteomes" id="UP000011885"/>
    </source>
</evidence>
<keyword evidence="3 5" id="KW-0378">Hydrolase</keyword>
<organism evidence="6 7">
    <name type="scientific">Rhodopirellula sallentina SM41</name>
    <dbReference type="NCBI Taxonomy" id="1263870"/>
    <lineage>
        <taxon>Bacteria</taxon>
        <taxon>Pseudomonadati</taxon>
        <taxon>Planctomycetota</taxon>
        <taxon>Planctomycetia</taxon>
        <taxon>Pirellulales</taxon>
        <taxon>Pirellulaceae</taxon>
        <taxon>Rhodopirellula</taxon>
    </lineage>
</organism>
<reference evidence="6 7" key="1">
    <citation type="journal article" date="2013" name="Mar. Genomics">
        <title>Expression of sulfatases in Rhodopirellula baltica and the diversity of sulfatases in the genus Rhodopirellula.</title>
        <authorList>
            <person name="Wegner C.E."/>
            <person name="Richter-Heitmann T."/>
            <person name="Klindworth A."/>
            <person name="Klockow C."/>
            <person name="Richter M."/>
            <person name="Achstetter T."/>
            <person name="Glockner F.O."/>
            <person name="Harder J."/>
        </authorList>
    </citation>
    <scope>NUCLEOTIDE SEQUENCE [LARGE SCALE GENOMIC DNA]</scope>
    <source>
        <strain evidence="6 7">SM41</strain>
    </source>
</reference>
<dbReference type="InterPro" id="IPR036995">
    <property type="entry name" value="MPG_sf"/>
</dbReference>